<dbReference type="InterPro" id="IPR031325">
    <property type="entry name" value="RHS_repeat"/>
</dbReference>
<dbReference type="RefSeq" id="WP_371841490.1">
    <property type="nucleotide sequence ID" value="NZ_JBGMEK010000121.1"/>
</dbReference>
<protein>
    <submittedName>
        <fullName evidence="5">RHS repeat-associated core domain-containing protein</fullName>
    </submittedName>
</protein>
<keyword evidence="3" id="KW-0843">Virulence</keyword>
<dbReference type="PANTHER" id="PTHR32305:SF15">
    <property type="entry name" value="PROTEIN RHSA-RELATED"/>
    <property type="match status" value="1"/>
</dbReference>
<dbReference type="Pfam" id="PF05593">
    <property type="entry name" value="RHS_repeat"/>
    <property type="match status" value="2"/>
</dbReference>
<dbReference type="InterPro" id="IPR022385">
    <property type="entry name" value="Rhs_assc_core"/>
</dbReference>
<dbReference type="InterPro" id="IPR050708">
    <property type="entry name" value="T6SS_VgrG/RHS"/>
</dbReference>
<evidence type="ECO:0000313" key="6">
    <source>
        <dbReference type="Proteomes" id="UP001569428"/>
    </source>
</evidence>
<dbReference type="PANTHER" id="PTHR32305">
    <property type="match status" value="1"/>
</dbReference>
<name>A0ABV4P7L2_9GAMM</name>
<dbReference type="NCBIfam" id="TIGR01643">
    <property type="entry name" value="YD_repeat_2x"/>
    <property type="match status" value="2"/>
</dbReference>
<comment type="subcellular location">
    <subcellularLocation>
        <location evidence="1">Secreted</location>
    </subcellularLocation>
</comment>
<evidence type="ECO:0000256" key="3">
    <source>
        <dbReference type="ARBA" id="ARBA00023026"/>
    </source>
</evidence>
<gene>
    <name evidence="5" type="ORF">ACCI49_22575</name>
</gene>
<dbReference type="NCBIfam" id="TIGR03696">
    <property type="entry name" value="Rhs_assc_core"/>
    <property type="match status" value="1"/>
</dbReference>
<feature type="non-terminal residue" evidence="5">
    <location>
        <position position="1552"/>
    </location>
</feature>
<keyword evidence="6" id="KW-1185">Reference proteome</keyword>
<dbReference type="InterPro" id="IPR006530">
    <property type="entry name" value="YD"/>
</dbReference>
<keyword evidence="2" id="KW-0964">Secreted</keyword>
<feature type="compositionally biased region" description="Pro residues" evidence="4">
    <location>
        <begin position="1441"/>
        <end position="1450"/>
    </location>
</feature>
<evidence type="ECO:0000256" key="1">
    <source>
        <dbReference type="ARBA" id="ARBA00004613"/>
    </source>
</evidence>
<reference evidence="5 6" key="1">
    <citation type="submission" date="2024-08" db="EMBL/GenBank/DDBJ databases">
        <authorList>
            <person name="Ishaq N."/>
        </authorList>
    </citation>
    <scope>NUCLEOTIDE SEQUENCE [LARGE SCALE GENOMIC DNA]</scope>
    <source>
        <strain evidence="5 6">DSM 18651</strain>
    </source>
</reference>
<dbReference type="EMBL" id="JBGMEK010000121">
    <property type="protein sequence ID" value="MFA0813678.1"/>
    <property type="molecule type" value="Genomic_DNA"/>
</dbReference>
<feature type="region of interest" description="Disordered" evidence="4">
    <location>
        <begin position="1424"/>
        <end position="1451"/>
    </location>
</feature>
<evidence type="ECO:0000256" key="2">
    <source>
        <dbReference type="ARBA" id="ARBA00022525"/>
    </source>
</evidence>
<dbReference type="Pfam" id="PF03534">
    <property type="entry name" value="SpvB"/>
    <property type="match status" value="1"/>
</dbReference>
<dbReference type="Gene3D" id="2.180.10.10">
    <property type="entry name" value="RHS repeat-associated core"/>
    <property type="match status" value="2"/>
</dbReference>
<sequence>MNGLEPGLSVGYSGARYRWRSNETLPEDTLGYGWRLAGISEIRRCVKDLPSGSEISFDDNKDSLCLDGEPLVVVSGDYFTKDSSYRTLRESFQYIEMKATDDGEYWFQVKTSDGKIIEYGTSDDSRLRVGNSSVFAWSIKKVTDAFGNSIQYKYHRDEIQGINYPLEIVYGNNGDAKIEFQYGTRTDAPPQPIGPDEIQQEQLVLLHHIRIHLDDTLQREYLFISEEEPAIPEQEHSRRLKQVQLCAYQQNGAGRSCLNPLTLSWSSLEGNSIDSTTGIEKVTDGIGRNTHFKYERLGDIQNMDSNPFGTPAVPQYASEWSEASGNNRGLVSEVHRSNGLAGSCEQMDTDPSDGYHQGCHVTLYDYQGYGLSSTIGWGFLGYYAQYSYDTASGISTYKQLRQDFPHFGKTARLYQYDGVYPAHQELLTQQHFRHQSIPLAIGSNSTLYSYVEQSLKIILEQGQVLGYESKETEIESESYGAFGEVISGTYQSVRIAKNASFSDDQSFWGEVKKANLSNVERSNETTITFYNRTNPWLIGFVNAREVRHYDGDIGDSADRVQKLVYTPYGSTNKTGSVTAYPGDETYELIVDYGYDASGNLVSEITSAPDNADDRLDVKSSSSLASNFVDSRYPQTLSNSLDQKITIGYDPRFGSVTSVTDANGRKVSTKYDSFGRESEHTNADSVVFNTDYDFCGSVSCPVSGSMLVPYRVQTRSTITPTINQYYDLLGRLVQSDTESFNSNNWSRREYEYDAQGRLYIETEPYFPGELPHFTQLTLDNRNRVTAVKRPDGNITDIVYSPISSDRQVKVTLTENILTSNQSVSDTQVSEQYYSLTGNLVKSVDDAMGEMVHTRYTYDGSGLIKTVTLGSGGLDDPATQSSFEFDRAGYRVQLTDPNTGTVESLYNALGQLVWQEDNKGQAIDYDYDSLGRLTKQTDETGIAEWFYDAPNAKGSLESRSYTEGGVEVFLESYSYRGDSKLQSVTTRLVGGSDNKSYEHSYGYDTSGRLNRVTYPNGVEAYYHYNGAGYLQSLSDDLAGSNPLRTFTDINARGQVQEEIYGNGLITNRSYNAHTGRLESINTGSGKIQNNEYRWRSNGALESRLAFSDSNTLQRQEDFTYDGLNRLRHATMVAGGDRVLSTQYDTLGNILSKTSSVSSDTQVTGYQYGDFGNAGPNAVSSVTINGVSQSLYYDANGAIERYDAASGDDKWISWNTRQLPTEIVLGSSQSDSTPTARDRFQYGPDGQRYYRESSWMEGGQLKTEKAFIVGSYEEQIPADASILAIHKTQMAGSVQHIAIIDLTGTSGEYQYLHRDHLGSIEKITDEAGLEILNLAFNPDGSRRQDDWSGDLDQQQLQELFTVQGLTTKRGYTGHEHLDRTGLIHMNGRIYDPTLGRFLSPDPIVQAPTYSQSWNRYSYVFNNPLSLTDPTGFTGEEEKPEFEGDPPPPPPPPDEVVVTGERLPLDRHWIMFLGSESIAGNTYSIRAESADTVLGRIIRELKIEMEAADEELEAPLLTTPILLSQPGHDGPISSGAQKAQGPSFAGFLREEGVNIL</sequence>
<accession>A0ABV4P7L2</accession>
<evidence type="ECO:0000256" key="4">
    <source>
        <dbReference type="SAM" id="MobiDB-lite"/>
    </source>
</evidence>
<dbReference type="InterPro" id="IPR003284">
    <property type="entry name" value="Sal_SpvB"/>
</dbReference>
<evidence type="ECO:0000313" key="5">
    <source>
        <dbReference type="EMBL" id="MFA0813678.1"/>
    </source>
</evidence>
<organism evidence="5 6">
    <name type="scientific">Microbulbifer epialgicus</name>
    <dbReference type="NCBI Taxonomy" id="393907"/>
    <lineage>
        <taxon>Bacteria</taxon>
        <taxon>Pseudomonadati</taxon>
        <taxon>Pseudomonadota</taxon>
        <taxon>Gammaproteobacteria</taxon>
        <taxon>Cellvibrionales</taxon>
        <taxon>Microbulbiferaceae</taxon>
        <taxon>Microbulbifer</taxon>
    </lineage>
</organism>
<proteinExistence type="predicted"/>
<comment type="caution">
    <text evidence="5">The sequence shown here is derived from an EMBL/GenBank/DDBJ whole genome shotgun (WGS) entry which is preliminary data.</text>
</comment>
<dbReference type="Proteomes" id="UP001569428">
    <property type="component" value="Unassembled WGS sequence"/>
</dbReference>